<accession>A0ACB6QN07</accession>
<evidence type="ECO:0000313" key="1">
    <source>
        <dbReference type="EMBL" id="KAF2467495.1"/>
    </source>
</evidence>
<evidence type="ECO:0000313" key="2">
    <source>
        <dbReference type="Proteomes" id="UP000799755"/>
    </source>
</evidence>
<dbReference type="Proteomes" id="UP000799755">
    <property type="component" value="Unassembled WGS sequence"/>
</dbReference>
<gene>
    <name evidence="1" type="ORF">BDR25DRAFT_62991</name>
</gene>
<dbReference type="EMBL" id="MU003520">
    <property type="protein sequence ID" value="KAF2467495.1"/>
    <property type="molecule type" value="Genomic_DNA"/>
</dbReference>
<sequence>MLSPKRHLIEDSTWNARPTKRQVPPIADDGDSTQSPQYLSQANFSSDPSPRPSVQDVPWSLSDSDGLESCTPFPSTPGLVGEVCFGMICCVKTQFLDDPSIATIHPGLPTRRSTVRLGDFEACTGEILCTFVRQGGGEVGVRIVTVTAHVICTSSTI</sequence>
<comment type="caution">
    <text evidence="1">The sequence shown here is derived from an EMBL/GenBank/DDBJ whole genome shotgun (WGS) entry which is preliminary data.</text>
</comment>
<protein>
    <submittedName>
        <fullName evidence="1">Uncharacterized protein</fullName>
    </submittedName>
</protein>
<reference evidence="1" key="1">
    <citation type="journal article" date="2020" name="Stud. Mycol.">
        <title>101 Dothideomycetes genomes: a test case for predicting lifestyles and emergence of pathogens.</title>
        <authorList>
            <person name="Haridas S."/>
            <person name="Albert R."/>
            <person name="Binder M."/>
            <person name="Bloem J."/>
            <person name="Labutti K."/>
            <person name="Salamov A."/>
            <person name="Andreopoulos B."/>
            <person name="Baker S."/>
            <person name="Barry K."/>
            <person name="Bills G."/>
            <person name="Bluhm B."/>
            <person name="Cannon C."/>
            <person name="Castanera R."/>
            <person name="Culley D."/>
            <person name="Daum C."/>
            <person name="Ezra D."/>
            <person name="Gonzalez J."/>
            <person name="Henrissat B."/>
            <person name="Kuo A."/>
            <person name="Liang C."/>
            <person name="Lipzen A."/>
            <person name="Lutzoni F."/>
            <person name="Magnuson J."/>
            <person name="Mondo S."/>
            <person name="Nolan M."/>
            <person name="Ohm R."/>
            <person name="Pangilinan J."/>
            <person name="Park H.-J."/>
            <person name="Ramirez L."/>
            <person name="Alfaro M."/>
            <person name="Sun H."/>
            <person name="Tritt A."/>
            <person name="Yoshinaga Y."/>
            <person name="Zwiers L.-H."/>
            <person name="Turgeon B."/>
            <person name="Goodwin S."/>
            <person name="Spatafora J."/>
            <person name="Crous P."/>
            <person name="Grigoriev I."/>
        </authorList>
    </citation>
    <scope>NUCLEOTIDE SEQUENCE</scope>
    <source>
        <strain evidence="1">ATCC 200398</strain>
    </source>
</reference>
<proteinExistence type="predicted"/>
<organism evidence="1 2">
    <name type="scientific">Lindgomyces ingoldianus</name>
    <dbReference type="NCBI Taxonomy" id="673940"/>
    <lineage>
        <taxon>Eukaryota</taxon>
        <taxon>Fungi</taxon>
        <taxon>Dikarya</taxon>
        <taxon>Ascomycota</taxon>
        <taxon>Pezizomycotina</taxon>
        <taxon>Dothideomycetes</taxon>
        <taxon>Pleosporomycetidae</taxon>
        <taxon>Pleosporales</taxon>
        <taxon>Lindgomycetaceae</taxon>
        <taxon>Lindgomyces</taxon>
    </lineage>
</organism>
<keyword evidence="2" id="KW-1185">Reference proteome</keyword>
<name>A0ACB6QN07_9PLEO</name>